<evidence type="ECO:0000256" key="2">
    <source>
        <dbReference type="ARBA" id="ARBA00005879"/>
    </source>
</evidence>
<dbReference type="GO" id="GO:0032259">
    <property type="term" value="P:methylation"/>
    <property type="evidence" value="ECO:0007669"/>
    <property type="project" value="UniProtKB-KW"/>
</dbReference>
<keyword evidence="3" id="KW-0169">Cobalamin biosynthesis</keyword>
<dbReference type="CDD" id="cd11645">
    <property type="entry name" value="Precorrin_2_C20_MT"/>
    <property type="match status" value="1"/>
</dbReference>
<evidence type="ECO:0000256" key="7">
    <source>
        <dbReference type="PIRNR" id="PIRNR036427"/>
    </source>
</evidence>
<keyword evidence="6" id="KW-0949">S-adenosyl-L-methionine</keyword>
<dbReference type="UniPathway" id="UPA00148"/>
<dbReference type="RefSeq" id="WP_075712242.1">
    <property type="nucleotide sequence ID" value="NZ_MJIE01000001.1"/>
</dbReference>
<evidence type="ECO:0000256" key="4">
    <source>
        <dbReference type="ARBA" id="ARBA00022603"/>
    </source>
</evidence>
<feature type="region of interest" description="Disordered" evidence="8">
    <location>
        <begin position="228"/>
        <end position="264"/>
    </location>
</feature>
<evidence type="ECO:0000256" key="6">
    <source>
        <dbReference type="ARBA" id="ARBA00022691"/>
    </source>
</evidence>
<evidence type="ECO:0000259" key="9">
    <source>
        <dbReference type="Pfam" id="PF00590"/>
    </source>
</evidence>
<gene>
    <name evidence="10" type="ORF">BHK98_03705</name>
</gene>
<keyword evidence="11" id="KW-1185">Reference proteome</keyword>
<dbReference type="InterPro" id="IPR006364">
    <property type="entry name" value="CobI/CbiL/CobIJ_dom"/>
</dbReference>
<dbReference type="Pfam" id="PF00590">
    <property type="entry name" value="TP_methylase"/>
    <property type="match status" value="1"/>
</dbReference>
<dbReference type="Gene3D" id="3.30.950.10">
    <property type="entry name" value="Methyltransferase, Cobalt-precorrin-4 Transmethylase, Domain 2"/>
    <property type="match status" value="1"/>
</dbReference>
<feature type="domain" description="Tetrapyrrole methylase" evidence="9">
    <location>
        <begin position="4"/>
        <end position="212"/>
    </location>
</feature>
<dbReference type="InterPro" id="IPR035996">
    <property type="entry name" value="4pyrrol_Methylase_sf"/>
</dbReference>
<comment type="similarity">
    <text evidence="2 7">Belongs to the precorrin methyltransferase family.</text>
</comment>
<name>A0A1Q9JGI9_9FIRM</name>
<reference evidence="10 11" key="1">
    <citation type="journal article" date="2016" name="Appl. Environ. Microbiol.">
        <title>Function and Phylogeny of Bacterial Butyryl Coenzyme A:Acetate Transferases and Their Diversity in the Proximal Colon of Swine.</title>
        <authorList>
            <person name="Trachsel J."/>
            <person name="Bayles D.O."/>
            <person name="Looft T."/>
            <person name="Levine U.Y."/>
            <person name="Allen H.K."/>
        </authorList>
    </citation>
    <scope>NUCLEOTIDE SEQUENCE [LARGE SCALE GENOMIC DNA]</scope>
    <source>
        <strain evidence="10 11">68-3-10</strain>
    </source>
</reference>
<evidence type="ECO:0000256" key="1">
    <source>
        <dbReference type="ARBA" id="ARBA00004953"/>
    </source>
</evidence>
<dbReference type="EMBL" id="MJIE01000001">
    <property type="protein sequence ID" value="OLR55244.1"/>
    <property type="molecule type" value="Genomic_DNA"/>
</dbReference>
<evidence type="ECO:0000256" key="5">
    <source>
        <dbReference type="ARBA" id="ARBA00022679"/>
    </source>
</evidence>
<dbReference type="GO" id="GO:0030788">
    <property type="term" value="F:precorrin-2 C20-methyltransferase activity"/>
    <property type="evidence" value="ECO:0007669"/>
    <property type="project" value="InterPro"/>
</dbReference>
<comment type="caution">
    <text evidence="10">The sequence shown here is derived from an EMBL/GenBank/DDBJ whole genome shotgun (WGS) entry which is preliminary data.</text>
</comment>
<dbReference type="PANTHER" id="PTHR43467:SF2">
    <property type="entry name" value="COBALT-PRECORRIN-2 C(20)-METHYLTRANSFERASE"/>
    <property type="match status" value="1"/>
</dbReference>
<proteinExistence type="inferred from homology"/>
<dbReference type="PANTHER" id="PTHR43467">
    <property type="entry name" value="COBALT-PRECORRIN-2 C(20)-METHYLTRANSFERASE"/>
    <property type="match status" value="1"/>
</dbReference>
<dbReference type="AlphaFoldDB" id="A0A1Q9JGI9"/>
<dbReference type="Gene3D" id="3.40.1010.10">
    <property type="entry name" value="Cobalt-precorrin-4 Transmethylase, Domain 1"/>
    <property type="match status" value="1"/>
</dbReference>
<accession>A0A1Q9JGI9</accession>
<keyword evidence="5 10" id="KW-0808">Transferase</keyword>
<organism evidence="10 11">
    <name type="scientific">Hornefia porci</name>
    <dbReference type="NCBI Taxonomy" id="2652292"/>
    <lineage>
        <taxon>Bacteria</taxon>
        <taxon>Bacillati</taxon>
        <taxon>Bacillota</taxon>
        <taxon>Clostridia</taxon>
        <taxon>Peptostreptococcales</taxon>
        <taxon>Anaerovoracaceae</taxon>
        <taxon>Hornefia</taxon>
    </lineage>
</organism>
<dbReference type="InterPro" id="IPR000878">
    <property type="entry name" value="4pyrrol_Mease"/>
</dbReference>
<keyword evidence="4 10" id="KW-0489">Methyltransferase</keyword>
<comment type="pathway">
    <text evidence="1">Cofactor biosynthesis; adenosylcobalamin biosynthesis.</text>
</comment>
<dbReference type="GO" id="GO:0009236">
    <property type="term" value="P:cobalamin biosynthetic process"/>
    <property type="evidence" value="ECO:0007669"/>
    <property type="project" value="UniProtKB-UniRule"/>
</dbReference>
<sequence>MKGTLYGVGVGPGNPELMTLAAVRIIRESAVIACPGKDARQSTAYRIAVQAEPSLATKELLAVDMPMTRDRAELTKSFRQGALLLESFLKQGRDVAFLTLGDPAIYSTFAYLEERIAGLGYPTGYISGVPSFCAAAAEAGVPLTEWDEALHIIPAGQMDESELEETLRLPGTCALMKSGTRMDAVKSALAGSGREVYMVENCGMPDQKIYRGADSIPDTAGYFSMILAKEEKGSNQPSDDLSEGAEKRRSESESILNPLDSRRK</sequence>
<dbReference type="InterPro" id="IPR012382">
    <property type="entry name" value="CobI/CbiL"/>
</dbReference>
<evidence type="ECO:0000313" key="10">
    <source>
        <dbReference type="EMBL" id="OLR55244.1"/>
    </source>
</evidence>
<evidence type="ECO:0000256" key="3">
    <source>
        <dbReference type="ARBA" id="ARBA00022573"/>
    </source>
</evidence>
<dbReference type="SUPFAM" id="SSF53790">
    <property type="entry name" value="Tetrapyrrole methylase"/>
    <property type="match status" value="1"/>
</dbReference>
<dbReference type="PIRSF" id="PIRSF036427">
    <property type="entry name" value="Precrrn-2_mtase"/>
    <property type="match status" value="1"/>
</dbReference>
<protein>
    <submittedName>
        <fullName evidence="10">Precorrin-2 C(20)-methyltransferase</fullName>
    </submittedName>
</protein>
<dbReference type="STRING" id="1261640.BHK98_03705"/>
<dbReference type="NCBIfam" id="TIGR01467">
    <property type="entry name" value="cobI_cbiL"/>
    <property type="match status" value="1"/>
</dbReference>
<dbReference type="Proteomes" id="UP000187404">
    <property type="component" value="Unassembled WGS sequence"/>
</dbReference>
<dbReference type="OrthoDB" id="9804789at2"/>
<dbReference type="InterPro" id="IPR014776">
    <property type="entry name" value="4pyrrole_Mease_sub2"/>
</dbReference>
<evidence type="ECO:0000256" key="8">
    <source>
        <dbReference type="SAM" id="MobiDB-lite"/>
    </source>
</evidence>
<dbReference type="InterPro" id="IPR014777">
    <property type="entry name" value="4pyrrole_Mease_sub1"/>
</dbReference>
<evidence type="ECO:0000313" key="11">
    <source>
        <dbReference type="Proteomes" id="UP000187404"/>
    </source>
</evidence>